<dbReference type="InterPro" id="IPR011852">
    <property type="entry name" value="TRAP_TAXI"/>
</dbReference>
<proteinExistence type="predicted"/>
<dbReference type="PANTHER" id="PTHR42941">
    <property type="entry name" value="SLL1037 PROTEIN"/>
    <property type="match status" value="1"/>
</dbReference>
<protein>
    <recommendedName>
        <fullName evidence="3">TAXI family TRAP transporter solute-binding subunit</fullName>
    </recommendedName>
</protein>
<gene>
    <name evidence="1" type="ORF">HYY65_07070</name>
</gene>
<dbReference type="Gene3D" id="3.40.190.10">
    <property type="entry name" value="Periplasmic binding protein-like II"/>
    <property type="match status" value="2"/>
</dbReference>
<name>A0A932GPJ3_UNCTE</name>
<organism evidence="1 2">
    <name type="scientific">Tectimicrobiota bacterium</name>
    <dbReference type="NCBI Taxonomy" id="2528274"/>
    <lineage>
        <taxon>Bacteria</taxon>
        <taxon>Pseudomonadati</taxon>
        <taxon>Nitrospinota/Tectimicrobiota group</taxon>
        <taxon>Candidatus Tectimicrobiota</taxon>
    </lineage>
</organism>
<evidence type="ECO:0008006" key="3">
    <source>
        <dbReference type="Google" id="ProtNLM"/>
    </source>
</evidence>
<reference evidence="1" key="1">
    <citation type="submission" date="2020-07" db="EMBL/GenBank/DDBJ databases">
        <title>Huge and variable diversity of episymbiotic CPR bacteria and DPANN archaea in groundwater ecosystems.</title>
        <authorList>
            <person name="He C.Y."/>
            <person name="Keren R."/>
            <person name="Whittaker M."/>
            <person name="Farag I.F."/>
            <person name="Doudna J."/>
            <person name="Cate J.H.D."/>
            <person name="Banfield J.F."/>
        </authorList>
    </citation>
    <scope>NUCLEOTIDE SEQUENCE</scope>
    <source>
        <strain evidence="1">NC_groundwater_717_Ag_S-0.2um_59_8</strain>
    </source>
</reference>
<dbReference type="PANTHER" id="PTHR42941:SF1">
    <property type="entry name" value="SLL1037 PROTEIN"/>
    <property type="match status" value="1"/>
</dbReference>
<dbReference type="Pfam" id="PF16868">
    <property type="entry name" value="NMT1_3"/>
    <property type="match status" value="1"/>
</dbReference>
<dbReference type="EMBL" id="JACPSX010000127">
    <property type="protein sequence ID" value="MBI3014806.1"/>
    <property type="molecule type" value="Genomic_DNA"/>
</dbReference>
<sequence>MKPRLNLKLMGDWGNANFHMIVGWIAANLRWRSAPGSQFLIYTGTGYRDNIDAVAKGLVDLAVTTPADVALEWARAGEHFFAGTPYPHLRALGYIPQDDRLVFAVRADTGITSFADLKNRHYPLRLATTCRDPLNLMSYAVEQVFRAHGIDPADIEAWGGKWLEHDHPRKCLPWVTRGEADAAFNEGIMVPQWYEMVKTVPMRFVPMEAGALRELESNCGLRPAVLKKERFNAEQDVSCLDWSHWAIVVREDMPEELAYLITAVMVEERGELESRYRHQPPERSPMTYPIDPYSMWKGLGAPLHRGAERYYRENRYMS</sequence>
<evidence type="ECO:0000313" key="2">
    <source>
        <dbReference type="Proteomes" id="UP000741360"/>
    </source>
</evidence>
<accession>A0A932GPJ3</accession>
<dbReference type="AlphaFoldDB" id="A0A932GPJ3"/>
<comment type="caution">
    <text evidence="1">The sequence shown here is derived from an EMBL/GenBank/DDBJ whole genome shotgun (WGS) entry which is preliminary data.</text>
</comment>
<dbReference type="SUPFAM" id="SSF53850">
    <property type="entry name" value="Periplasmic binding protein-like II"/>
    <property type="match status" value="1"/>
</dbReference>
<dbReference type="Proteomes" id="UP000741360">
    <property type="component" value="Unassembled WGS sequence"/>
</dbReference>
<evidence type="ECO:0000313" key="1">
    <source>
        <dbReference type="EMBL" id="MBI3014806.1"/>
    </source>
</evidence>